<evidence type="ECO:0000256" key="9">
    <source>
        <dbReference type="ARBA" id="ARBA00022786"/>
    </source>
</evidence>
<keyword evidence="8" id="KW-0863">Zinc-finger</keyword>
<dbReference type="Proteomes" id="UP000079169">
    <property type="component" value="Unplaced"/>
</dbReference>
<protein>
    <recommendedName>
        <fullName evidence="17">RING-type E3 ubiquitin transferase (cysteine targeting)</fullName>
        <ecNumber evidence="17">2.3.2.36</ecNumber>
    </recommendedName>
    <alternativeName>
        <fullName evidence="15">Peroxin-2</fullName>
    </alternativeName>
</protein>
<dbReference type="AlphaFoldDB" id="A0A1S3D495"/>
<dbReference type="InterPro" id="IPR006845">
    <property type="entry name" value="Pex_N"/>
</dbReference>
<evidence type="ECO:0000256" key="10">
    <source>
        <dbReference type="ARBA" id="ARBA00022833"/>
    </source>
</evidence>
<evidence type="ECO:0000256" key="8">
    <source>
        <dbReference type="ARBA" id="ARBA00022771"/>
    </source>
</evidence>
<keyword evidence="5" id="KW-0808">Transferase</keyword>
<keyword evidence="12" id="KW-1133">Transmembrane helix</keyword>
<evidence type="ECO:0000256" key="15">
    <source>
        <dbReference type="ARBA" id="ARBA00032511"/>
    </source>
</evidence>
<dbReference type="PROSITE" id="PS00518">
    <property type="entry name" value="ZF_RING_1"/>
    <property type="match status" value="1"/>
</dbReference>
<comment type="subcellular location">
    <subcellularLocation>
        <location evidence="1">Peroxisome membrane</location>
        <topology evidence="1">Multi-pass membrane protein</topology>
    </subcellularLocation>
</comment>
<dbReference type="PANTHER" id="PTHR48178:SF1">
    <property type="entry name" value="PEROXISOME BIOGENESIS FACTOR 2"/>
    <property type="match status" value="1"/>
</dbReference>
<evidence type="ECO:0000256" key="2">
    <source>
        <dbReference type="ARBA" id="ARBA00004906"/>
    </source>
</evidence>
<accession>A0A1S3D495</accession>
<evidence type="ECO:0000256" key="4">
    <source>
        <dbReference type="ARBA" id="ARBA00022448"/>
    </source>
</evidence>
<evidence type="ECO:0000256" key="11">
    <source>
        <dbReference type="ARBA" id="ARBA00022927"/>
    </source>
</evidence>
<dbReference type="GO" id="GO:0016558">
    <property type="term" value="P:protein import into peroxisome matrix"/>
    <property type="evidence" value="ECO:0007669"/>
    <property type="project" value="InterPro"/>
</dbReference>
<evidence type="ECO:0000256" key="14">
    <source>
        <dbReference type="ARBA" id="ARBA00023140"/>
    </source>
</evidence>
<comment type="similarity">
    <text evidence="3">Belongs to the pex2/pex10/pex12 family.</text>
</comment>
<keyword evidence="14" id="KW-0576">Peroxisome</keyword>
<reference evidence="20" key="1">
    <citation type="submission" date="2025-08" db="UniProtKB">
        <authorList>
            <consortium name="RefSeq"/>
        </authorList>
    </citation>
    <scope>IDENTIFICATION</scope>
</reference>
<evidence type="ECO:0000313" key="19">
    <source>
        <dbReference type="Proteomes" id="UP000079169"/>
    </source>
</evidence>
<sequence length="231" mass="27102">MFQQSFRKYQGTFVQNMFQLKYSDVSTQSPTRTSLFILSNVLADYVKEKSDEISIYLRGQNKGAYLTYKYLDIALDVLKLGNFLLFLNQGRYYSLLERCFQMRLVSRTKAPRSIEYAYLSRELLYQSLTELLLVLIPLLQSHLLLRKITNWFSTQQPDDAIVKKETPVLTLSTRCNGCKQYPWQPYHIECRHVFCYYCLIANCKLSDEKYECCICFHTSDAVHSFATKSIT</sequence>
<dbReference type="PANTHER" id="PTHR48178">
    <property type="entry name" value="PEROXISOME BIOGENESIS FACTOR 2"/>
    <property type="match status" value="1"/>
</dbReference>
<evidence type="ECO:0000256" key="3">
    <source>
        <dbReference type="ARBA" id="ARBA00008704"/>
    </source>
</evidence>
<evidence type="ECO:0000256" key="17">
    <source>
        <dbReference type="ARBA" id="ARBA00034523"/>
    </source>
</evidence>
<dbReference type="STRING" id="121845.A0A1S3D495"/>
<keyword evidence="10" id="KW-0862">Zinc</keyword>
<dbReference type="PaxDb" id="121845-A0A1S3D495"/>
<evidence type="ECO:0000256" key="6">
    <source>
        <dbReference type="ARBA" id="ARBA00022692"/>
    </source>
</evidence>
<dbReference type="RefSeq" id="XP_008473942.1">
    <property type="nucleotide sequence ID" value="XM_008475720.2"/>
</dbReference>
<evidence type="ECO:0000259" key="18">
    <source>
        <dbReference type="Pfam" id="PF04757"/>
    </source>
</evidence>
<gene>
    <name evidence="20" type="primary">LOC103511011</name>
</gene>
<keyword evidence="6" id="KW-0812">Transmembrane</keyword>
<evidence type="ECO:0000256" key="12">
    <source>
        <dbReference type="ARBA" id="ARBA00022989"/>
    </source>
</evidence>
<evidence type="ECO:0000256" key="7">
    <source>
        <dbReference type="ARBA" id="ARBA00022723"/>
    </source>
</evidence>
<dbReference type="GeneID" id="103511011"/>
<dbReference type="KEGG" id="dci:103511011"/>
<evidence type="ECO:0000256" key="5">
    <source>
        <dbReference type="ARBA" id="ARBA00022679"/>
    </source>
</evidence>
<name>A0A1S3D495_DIACI</name>
<keyword evidence="11" id="KW-0653">Protein transport</keyword>
<dbReference type="GO" id="GO:0061630">
    <property type="term" value="F:ubiquitin protein ligase activity"/>
    <property type="evidence" value="ECO:0007669"/>
    <property type="project" value="UniProtKB-EC"/>
</dbReference>
<dbReference type="InterPro" id="IPR017907">
    <property type="entry name" value="Znf_RING_CS"/>
</dbReference>
<keyword evidence="4" id="KW-0813">Transport</keyword>
<dbReference type="InterPro" id="IPR025654">
    <property type="entry name" value="PEX2/10"/>
</dbReference>
<keyword evidence="19" id="KW-1185">Reference proteome</keyword>
<feature type="domain" description="Pex N-terminal" evidence="18">
    <location>
        <begin position="5"/>
        <end position="154"/>
    </location>
</feature>
<dbReference type="Pfam" id="PF04757">
    <property type="entry name" value="Pex2_Pex12"/>
    <property type="match status" value="1"/>
</dbReference>
<dbReference type="SUPFAM" id="SSF57850">
    <property type="entry name" value="RING/U-box"/>
    <property type="match status" value="1"/>
</dbReference>
<evidence type="ECO:0000256" key="13">
    <source>
        <dbReference type="ARBA" id="ARBA00023136"/>
    </source>
</evidence>
<keyword evidence="7" id="KW-0479">Metal-binding</keyword>
<dbReference type="GO" id="GO:0005778">
    <property type="term" value="C:peroxisomal membrane"/>
    <property type="evidence" value="ECO:0007669"/>
    <property type="project" value="UniProtKB-SubCell"/>
</dbReference>
<keyword evidence="13" id="KW-0472">Membrane</keyword>
<proteinExistence type="inferred from homology"/>
<dbReference type="GO" id="GO:0008270">
    <property type="term" value="F:zinc ion binding"/>
    <property type="evidence" value="ECO:0007669"/>
    <property type="project" value="UniProtKB-KW"/>
</dbReference>
<keyword evidence="9" id="KW-0833">Ubl conjugation pathway</keyword>
<dbReference type="OMA" id="QKCGHVA"/>
<dbReference type="EC" id="2.3.2.36" evidence="17"/>
<comment type="catalytic activity">
    <reaction evidence="16">
        <text>[E2 ubiquitin-conjugating enzyme]-S-ubiquitinyl-L-cysteine + [acceptor protein]-L-cysteine = [E2 ubiquitin-conjugating enzyme]-L-cysteine + [acceptor protein]-S-ubiquitinyl-L-cysteine.</text>
        <dbReference type="EC" id="2.3.2.36"/>
    </reaction>
</comment>
<evidence type="ECO:0000313" key="20">
    <source>
        <dbReference type="RefSeq" id="XP_008473942.1"/>
    </source>
</evidence>
<organism evidence="19 20">
    <name type="scientific">Diaphorina citri</name>
    <name type="common">Asian citrus psyllid</name>
    <dbReference type="NCBI Taxonomy" id="121845"/>
    <lineage>
        <taxon>Eukaryota</taxon>
        <taxon>Metazoa</taxon>
        <taxon>Ecdysozoa</taxon>
        <taxon>Arthropoda</taxon>
        <taxon>Hexapoda</taxon>
        <taxon>Insecta</taxon>
        <taxon>Pterygota</taxon>
        <taxon>Neoptera</taxon>
        <taxon>Paraneoptera</taxon>
        <taxon>Hemiptera</taxon>
        <taxon>Sternorrhyncha</taxon>
        <taxon>Psylloidea</taxon>
        <taxon>Psyllidae</taxon>
        <taxon>Diaphorininae</taxon>
        <taxon>Diaphorina</taxon>
    </lineage>
</organism>
<comment type="pathway">
    <text evidence="2">Protein modification; protein ubiquitination.</text>
</comment>
<evidence type="ECO:0000256" key="1">
    <source>
        <dbReference type="ARBA" id="ARBA00004585"/>
    </source>
</evidence>
<evidence type="ECO:0000256" key="16">
    <source>
        <dbReference type="ARBA" id="ARBA00034438"/>
    </source>
</evidence>